<feature type="region of interest" description="Disordered" evidence="1">
    <location>
        <begin position="1"/>
        <end position="20"/>
    </location>
</feature>
<dbReference type="RefSeq" id="WP_319954837.1">
    <property type="nucleotide sequence ID" value="NZ_JAXAVX010000007.1"/>
</dbReference>
<dbReference type="SUPFAM" id="SSF89796">
    <property type="entry name" value="CoA-transferase family III (CaiB/BaiF)"/>
    <property type="match status" value="1"/>
</dbReference>
<dbReference type="InterPro" id="IPR023606">
    <property type="entry name" value="CoA-Trfase_III_dom_1_sf"/>
</dbReference>
<dbReference type="EMBL" id="JAXAVX010000007">
    <property type="protein sequence ID" value="MDX8152681.1"/>
    <property type="molecule type" value="Genomic_DNA"/>
</dbReference>
<evidence type="ECO:0000313" key="2">
    <source>
        <dbReference type="EMBL" id="MDX8152681.1"/>
    </source>
</evidence>
<comment type="caution">
    <text evidence="2">The sequence shown here is derived from an EMBL/GenBank/DDBJ whole genome shotgun (WGS) entry which is preliminary data.</text>
</comment>
<dbReference type="InterPro" id="IPR044855">
    <property type="entry name" value="CoA-Trfase_III_dom3_sf"/>
</dbReference>
<dbReference type="Proteomes" id="UP001277761">
    <property type="component" value="Unassembled WGS sequence"/>
</dbReference>
<protein>
    <submittedName>
        <fullName evidence="2">CaiB/BaiF CoA-transferase family protein</fullName>
    </submittedName>
</protein>
<dbReference type="Gene3D" id="3.40.50.10540">
    <property type="entry name" value="Crotonobetainyl-coa:carnitine coa-transferase, domain 1"/>
    <property type="match status" value="1"/>
</dbReference>
<accession>A0ABU4VLF1</accession>
<dbReference type="Pfam" id="PF02515">
    <property type="entry name" value="CoA_transf_3"/>
    <property type="match status" value="1"/>
</dbReference>
<name>A0ABU4VLF1_9ACTN</name>
<sequence length="400" mass="41513">MTAAAPHDDHADPAPARGGAGRGPLAGVRVIELAGLGPGPFCCMLLADMGAEVLRVERTAQVGGGQAIDRLLNRGRRAVAVDLKHPEGVGLVLDLAAGADVLVEGYRPGVAERLGVGPDDVLARNPRLVYGRMTGWGQEGPYATAPGHDIDYIALSGALHAIGPASRPVPPLNLVGDFGGGGALLALGIVSALLEATRSGEGQVIDAAMVDGAAQLATAIIGMRQEGAWADEREANLLDGAAPFYGTYETRDGRWVAVGAVEPQFYAALLEGLGIDDEAIEQQNDEARWPAVRERFAAAFRTRTREEWCAALEPLGACFAPVLSLDEAPGHVHARARDAWVPFDRGPVPAPAPRFSRTPSRIGAPAVDPGVDSRDALAAWGVAEDRVAALVASGAVGVDE</sequence>
<dbReference type="PANTHER" id="PTHR48228:SF5">
    <property type="entry name" value="ALPHA-METHYLACYL-COA RACEMASE"/>
    <property type="match status" value="1"/>
</dbReference>
<proteinExistence type="predicted"/>
<keyword evidence="3" id="KW-1185">Reference proteome</keyword>
<dbReference type="InterPro" id="IPR050509">
    <property type="entry name" value="CoA-transferase_III"/>
</dbReference>
<organism evidence="2 3">
    <name type="scientific">Patulibacter brassicae</name>
    <dbReference type="NCBI Taxonomy" id="1705717"/>
    <lineage>
        <taxon>Bacteria</taxon>
        <taxon>Bacillati</taxon>
        <taxon>Actinomycetota</taxon>
        <taxon>Thermoleophilia</taxon>
        <taxon>Solirubrobacterales</taxon>
        <taxon>Patulibacteraceae</taxon>
        <taxon>Patulibacter</taxon>
    </lineage>
</organism>
<reference evidence="2 3" key="1">
    <citation type="submission" date="2023-11" db="EMBL/GenBank/DDBJ databases">
        <authorList>
            <person name="Xu M."/>
            <person name="Jiang T."/>
        </authorList>
    </citation>
    <scope>NUCLEOTIDE SEQUENCE [LARGE SCALE GENOMIC DNA]</scope>
    <source>
        <strain evidence="2 3">SD</strain>
    </source>
</reference>
<gene>
    <name evidence="2" type="ORF">SK069_13830</name>
</gene>
<evidence type="ECO:0000256" key="1">
    <source>
        <dbReference type="SAM" id="MobiDB-lite"/>
    </source>
</evidence>
<feature type="compositionally biased region" description="Basic and acidic residues" evidence="1">
    <location>
        <begin position="1"/>
        <end position="12"/>
    </location>
</feature>
<evidence type="ECO:0000313" key="3">
    <source>
        <dbReference type="Proteomes" id="UP001277761"/>
    </source>
</evidence>
<dbReference type="InterPro" id="IPR003673">
    <property type="entry name" value="CoA-Trfase_fam_III"/>
</dbReference>
<dbReference type="PANTHER" id="PTHR48228">
    <property type="entry name" value="SUCCINYL-COA--D-CITRAMALATE COA-TRANSFERASE"/>
    <property type="match status" value="1"/>
</dbReference>
<dbReference type="Gene3D" id="3.30.1540.10">
    <property type="entry name" value="formyl-coa transferase, domain 3"/>
    <property type="match status" value="1"/>
</dbReference>